<protein>
    <submittedName>
        <fullName evidence="6">Beta-mannanase</fullName>
    </submittedName>
</protein>
<dbReference type="InterPro" id="IPR017853">
    <property type="entry name" value="GH"/>
</dbReference>
<dbReference type="AlphaFoldDB" id="A0A2I2L044"/>
<dbReference type="EMBL" id="FZMO01000532">
    <property type="protein sequence ID" value="SNQ51278.1"/>
    <property type="molecule type" value="Genomic_DNA"/>
</dbReference>
<feature type="region of interest" description="Disordered" evidence="4">
    <location>
        <begin position="1"/>
        <end position="807"/>
    </location>
</feature>
<feature type="compositionally biased region" description="Basic and acidic residues" evidence="4">
    <location>
        <begin position="522"/>
        <end position="546"/>
    </location>
</feature>
<feature type="compositionally biased region" description="Basic and acidic residues" evidence="4">
    <location>
        <begin position="557"/>
        <end position="660"/>
    </location>
</feature>
<keyword evidence="1 3" id="KW-0378">Hydrolase</keyword>
<feature type="domain" description="GH26" evidence="5">
    <location>
        <begin position="854"/>
        <end position="1179"/>
    </location>
</feature>
<name>A0A2I2L044_9ACTN</name>
<evidence type="ECO:0000259" key="5">
    <source>
        <dbReference type="PROSITE" id="PS51764"/>
    </source>
</evidence>
<evidence type="ECO:0000313" key="7">
    <source>
        <dbReference type="Proteomes" id="UP000234331"/>
    </source>
</evidence>
<feature type="compositionally biased region" description="Basic and acidic residues" evidence="4">
    <location>
        <begin position="668"/>
        <end position="677"/>
    </location>
</feature>
<dbReference type="Proteomes" id="UP000234331">
    <property type="component" value="Unassembled WGS sequence"/>
</dbReference>
<evidence type="ECO:0000256" key="4">
    <source>
        <dbReference type="SAM" id="MobiDB-lite"/>
    </source>
</evidence>
<dbReference type="SUPFAM" id="SSF51445">
    <property type="entry name" value="(Trans)glycosidases"/>
    <property type="match status" value="1"/>
</dbReference>
<feature type="compositionally biased region" description="Basic and acidic residues" evidence="4">
    <location>
        <begin position="32"/>
        <end position="60"/>
    </location>
</feature>
<keyword evidence="2 3" id="KW-0326">Glycosidase</keyword>
<reference evidence="6 7" key="1">
    <citation type="submission" date="2017-06" db="EMBL/GenBank/DDBJ databases">
        <authorList>
            <person name="Kim H.J."/>
            <person name="Triplett B.A."/>
        </authorList>
    </citation>
    <scope>NUCLEOTIDE SEQUENCE [LARGE SCALE GENOMIC DNA]</scope>
    <source>
        <strain evidence="6">FRACA_ARgP5</strain>
    </source>
</reference>
<feature type="compositionally biased region" description="Gly residues" evidence="4">
    <location>
        <begin position="256"/>
        <end position="275"/>
    </location>
</feature>
<dbReference type="InterPro" id="IPR022790">
    <property type="entry name" value="GH26_dom"/>
</dbReference>
<organism evidence="6 7">
    <name type="scientific">Frankia canadensis</name>
    <dbReference type="NCBI Taxonomy" id="1836972"/>
    <lineage>
        <taxon>Bacteria</taxon>
        <taxon>Bacillati</taxon>
        <taxon>Actinomycetota</taxon>
        <taxon>Actinomycetes</taxon>
        <taxon>Frankiales</taxon>
        <taxon>Frankiaceae</taxon>
        <taxon>Frankia</taxon>
    </lineage>
</organism>
<dbReference type="Gene3D" id="3.20.20.80">
    <property type="entry name" value="Glycosidases"/>
    <property type="match status" value="1"/>
</dbReference>
<evidence type="ECO:0000256" key="2">
    <source>
        <dbReference type="ARBA" id="ARBA00023295"/>
    </source>
</evidence>
<proteinExistence type="inferred from homology"/>
<dbReference type="GO" id="GO:0004553">
    <property type="term" value="F:hydrolase activity, hydrolyzing O-glycosyl compounds"/>
    <property type="evidence" value="ECO:0007669"/>
    <property type="project" value="InterPro"/>
</dbReference>
<sequence length="1191" mass="123771">MRVRERSWSDEPPPEADPRRRARGPRAGQPRVTDHRDLTGHATTDRGDYGGDVGRADGGRGEALGTPWEARPGQVRIPRRRHGDEDDHPPRPGQPGDHAAARGRHPGQRPPAGFTGDGEAEDDERYPGAAGHPTPRRRTPPVVLLPPAMARRVTEARAAADLPPPAAAATEWYDEPVSSSGPRLQGTADAALESAPGWDASPAWDGSPAWGGSSGWDEGRGTDTPSPAGAGPATGAGSSTGAGRDAATGWDAGTGWETGTGRDGGMGRDGGAGRDVGGDARRDAGASVGPAWPWGPRDGEAGVGDAQARLDAGAYGRDHDARLPDVGPADPYVGPADPWSVESGSSGADAAGPPPTAPGPRSAPAAPSPARPGTGPGDLYDPGAWPPAQPPFVTRAGGGLSVEPPARADAPAGQSEPAAAPDWMHESTALLQTRRGGSPDIDGRHGAGGGTEGLAVRPPQPPPPPSVPPPSERAHSGRQPSAGSPSVGGTGWRPPVPTEGTPAGMDDTGVLRWTGPGPATGLDRRDPRRPDAQPAIGRDDDADHTRTLARVPGTGPRPDHRDPPSRPGADRWDDPRDRSPRADRGDRRDPDGRDGGRDRADRGGYDNRDGPDKRGGYADRDGYDDQAGRRRVAGRRDQDGRAPRADDPRERTSRGSRPDRVVVGPVEGADRPRRVAGERGTAGRPGATRSAGTRTAGIRTAGTRTGGTRTGATRSGGTRSGQTRTGSTGSGLGGSGAGSATGGRGGADRQPAGRSGTGSRASWADDRSWSDGPDRDRSAPRDRSALRETARPAPSAARLETDGGSGRSRAAAWITAHWGGASRVPHLPVIAVAVAVVLTLVAVTALLLVPSRHADPDAVATGTVAPQSPTPGATAAPGAAAAPASTVPRVARAATTGPFPSGVAAHTLAEANTWATFRGRPNDVVVMYTDRSSWNSLTSPWMGGSASTFAGFSGTWVITQPLFPDSGPEKGNLADCAAGDYDAHWRQFGRWLVNMGRGDSFVRLGWEFNGLWFAWAATDPQQWIQCFRHASSAIRAASPKARIDWNLNAHGSSTPVGAFDLYPGDQYVDVIGIDSYDQYPASPTYADFDAQCNGDAGLCQAITFARIHNKLFSVPEWGVVSQQNTKAGRAGAAGGDNPVYVEKMYETFTHNADILAYEAYFPDSEINNVRSSLVSPNLNPAAAAVYRRLWG</sequence>
<feature type="compositionally biased region" description="Low complexity" evidence="4">
    <location>
        <begin position="222"/>
        <end position="231"/>
    </location>
</feature>
<feature type="compositionally biased region" description="Low complexity" evidence="4">
    <location>
        <begin position="678"/>
        <end position="703"/>
    </location>
</feature>
<dbReference type="PROSITE" id="PS51764">
    <property type="entry name" value="GH26"/>
    <property type="match status" value="1"/>
</dbReference>
<feature type="compositionally biased region" description="Low complexity" evidence="4">
    <location>
        <begin position="870"/>
        <end position="881"/>
    </location>
</feature>
<evidence type="ECO:0000256" key="3">
    <source>
        <dbReference type="PROSITE-ProRule" id="PRU01100"/>
    </source>
</evidence>
<feature type="region of interest" description="Disordered" evidence="4">
    <location>
        <begin position="860"/>
        <end position="881"/>
    </location>
</feature>
<feature type="active site" description="Proton donor" evidence="3">
    <location>
        <position position="1007"/>
    </location>
</feature>
<feature type="compositionally biased region" description="Low complexity" evidence="4">
    <location>
        <begin position="710"/>
        <end position="727"/>
    </location>
</feature>
<keyword evidence="7" id="KW-1185">Reference proteome</keyword>
<feature type="compositionally biased region" description="Gly residues" evidence="4">
    <location>
        <begin position="728"/>
        <end position="745"/>
    </location>
</feature>
<evidence type="ECO:0000256" key="1">
    <source>
        <dbReference type="ARBA" id="ARBA00022801"/>
    </source>
</evidence>
<gene>
    <name evidence="6" type="ORF">FRACA_660010</name>
</gene>
<feature type="compositionally biased region" description="Pro residues" evidence="4">
    <location>
        <begin position="458"/>
        <end position="471"/>
    </location>
</feature>
<comment type="similarity">
    <text evidence="3">Belongs to the glycosyl hydrolase 26 family.</text>
</comment>
<evidence type="ECO:0000313" key="6">
    <source>
        <dbReference type="EMBL" id="SNQ51278.1"/>
    </source>
</evidence>
<feature type="compositionally biased region" description="Low complexity" evidence="4">
    <location>
        <begin position="241"/>
        <end position="255"/>
    </location>
</feature>
<feature type="compositionally biased region" description="Basic and acidic residues" evidence="4">
    <location>
        <begin position="763"/>
        <end position="790"/>
    </location>
</feature>
<feature type="active site" description="Nucleophile" evidence="3">
    <location>
        <position position="1116"/>
    </location>
</feature>
<dbReference type="Pfam" id="PF02156">
    <property type="entry name" value="Glyco_hydro_26"/>
    <property type="match status" value="1"/>
</dbReference>
<accession>A0A2I2L044</accession>